<organism evidence="9 10">
    <name type="scientific">Senegalimassilia anaerobia</name>
    <dbReference type="NCBI Taxonomy" id="1473216"/>
    <lineage>
        <taxon>Bacteria</taxon>
        <taxon>Bacillati</taxon>
        <taxon>Actinomycetota</taxon>
        <taxon>Coriobacteriia</taxon>
        <taxon>Coriobacteriales</taxon>
        <taxon>Coriobacteriaceae</taxon>
        <taxon>Senegalimassilia</taxon>
    </lineage>
</organism>
<keyword evidence="6 8" id="KW-1133">Transmembrane helix</keyword>
<evidence type="ECO:0000256" key="6">
    <source>
        <dbReference type="ARBA" id="ARBA00022989"/>
    </source>
</evidence>
<dbReference type="EMBL" id="PPTP01000003">
    <property type="protein sequence ID" value="RDB56094.1"/>
    <property type="molecule type" value="Genomic_DNA"/>
</dbReference>
<feature type="transmembrane region" description="Helical" evidence="8">
    <location>
        <begin position="72"/>
        <end position="90"/>
    </location>
</feature>
<evidence type="ECO:0000256" key="4">
    <source>
        <dbReference type="ARBA" id="ARBA00022692"/>
    </source>
</evidence>
<keyword evidence="3" id="KW-1003">Cell membrane</keyword>
<evidence type="ECO:0000256" key="7">
    <source>
        <dbReference type="ARBA" id="ARBA00023136"/>
    </source>
</evidence>
<evidence type="ECO:0000313" key="10">
    <source>
        <dbReference type="Proteomes" id="UP000253792"/>
    </source>
</evidence>
<proteinExistence type="inferred from homology"/>
<evidence type="ECO:0000256" key="8">
    <source>
        <dbReference type="SAM" id="Phobius"/>
    </source>
</evidence>
<dbReference type="STRING" id="1034345.GCA_000236865_00384"/>
<keyword evidence="7 8" id="KW-0472">Membrane</keyword>
<accession>A0A369LA94</accession>
<evidence type="ECO:0000256" key="2">
    <source>
        <dbReference type="ARBA" id="ARBA00007776"/>
    </source>
</evidence>
<dbReference type="GO" id="GO:0005886">
    <property type="term" value="C:plasma membrane"/>
    <property type="evidence" value="ECO:0007669"/>
    <property type="project" value="UniProtKB-SubCell"/>
</dbReference>
<feature type="transmembrane region" description="Helical" evidence="8">
    <location>
        <begin position="37"/>
        <end position="60"/>
    </location>
</feature>
<dbReference type="OrthoDB" id="3176916at2"/>
<name>A0A369LA94_9ACTN</name>
<dbReference type="GO" id="GO:0008360">
    <property type="term" value="P:regulation of cell shape"/>
    <property type="evidence" value="ECO:0007669"/>
    <property type="project" value="UniProtKB-KW"/>
</dbReference>
<evidence type="ECO:0000313" key="9">
    <source>
        <dbReference type="EMBL" id="RDB56094.1"/>
    </source>
</evidence>
<evidence type="ECO:0000256" key="3">
    <source>
        <dbReference type="ARBA" id="ARBA00022475"/>
    </source>
</evidence>
<keyword evidence="5" id="KW-0133">Cell shape</keyword>
<protein>
    <submittedName>
        <fullName evidence="9">Rod shape-determining protein MreD</fullName>
    </submittedName>
</protein>
<dbReference type="NCBIfam" id="TIGR03426">
    <property type="entry name" value="shape_MreD"/>
    <property type="match status" value="1"/>
</dbReference>
<dbReference type="RefSeq" id="WP_042434599.1">
    <property type="nucleotide sequence ID" value="NZ_CABKQR010000001.1"/>
</dbReference>
<comment type="similarity">
    <text evidence="2">Belongs to the MreD family.</text>
</comment>
<feature type="transmembrane region" description="Helical" evidence="8">
    <location>
        <begin position="6"/>
        <end position="30"/>
    </location>
</feature>
<evidence type="ECO:0000256" key="5">
    <source>
        <dbReference type="ARBA" id="ARBA00022960"/>
    </source>
</evidence>
<comment type="subcellular location">
    <subcellularLocation>
        <location evidence="1">Cell membrane</location>
        <topology evidence="1">Multi-pass membrane protein</topology>
    </subcellularLocation>
</comment>
<sequence>MGEKNNLVLVVGAIAAFVLQIALAPAVALFSAQPNFLLAYALVVAIVIPTEAGPVLPFVMGLLYDLTGTGPVGGMALLLVIACFLASRVFSLMDNDTLFMPLAIFTACALLAELSYGMLLMACGLAANPLEALFTRALPCALYDCAVGLVVYFVMARLLAGGAQDRGLRTPKLR</sequence>
<dbReference type="Proteomes" id="UP000253792">
    <property type="component" value="Unassembled WGS sequence"/>
</dbReference>
<feature type="transmembrane region" description="Helical" evidence="8">
    <location>
        <begin position="133"/>
        <end position="160"/>
    </location>
</feature>
<gene>
    <name evidence="9" type="primary">mreD</name>
    <name evidence="9" type="ORF">C1880_04155</name>
</gene>
<dbReference type="InterPro" id="IPR007227">
    <property type="entry name" value="Cell_shape_determining_MreD"/>
</dbReference>
<evidence type="ECO:0000256" key="1">
    <source>
        <dbReference type="ARBA" id="ARBA00004651"/>
    </source>
</evidence>
<dbReference type="GeneID" id="82935833"/>
<comment type="caution">
    <text evidence="9">The sequence shown here is derived from an EMBL/GenBank/DDBJ whole genome shotgun (WGS) entry which is preliminary data.</text>
</comment>
<keyword evidence="4 8" id="KW-0812">Transmembrane</keyword>
<reference evidence="9 10" key="1">
    <citation type="journal article" date="2018" name="Elife">
        <title>Discovery and characterization of a prevalent human gut bacterial enzyme sufficient for the inactivation of a family of plant toxins.</title>
        <authorList>
            <person name="Koppel N."/>
            <person name="Bisanz J.E."/>
            <person name="Pandelia M.E."/>
            <person name="Turnbaugh P.J."/>
            <person name="Balskus E.P."/>
        </authorList>
    </citation>
    <scope>NUCLEOTIDE SEQUENCE [LARGE SCALE GENOMIC DNA]</scope>
    <source>
        <strain evidence="10">anaerobia AP69FAA</strain>
    </source>
</reference>
<keyword evidence="10" id="KW-1185">Reference proteome</keyword>
<dbReference type="AlphaFoldDB" id="A0A369LA94"/>
<feature type="transmembrane region" description="Helical" evidence="8">
    <location>
        <begin position="102"/>
        <end position="127"/>
    </location>
</feature>
<dbReference type="Pfam" id="PF04093">
    <property type="entry name" value="MreD"/>
    <property type="match status" value="1"/>
</dbReference>